<dbReference type="AlphaFoldDB" id="A0A7S2SW66"/>
<feature type="transmembrane region" description="Helical" evidence="5">
    <location>
        <begin position="160"/>
        <end position="182"/>
    </location>
</feature>
<organism evidence="7">
    <name type="scientific">Rhizochromulina marina</name>
    <dbReference type="NCBI Taxonomy" id="1034831"/>
    <lineage>
        <taxon>Eukaryota</taxon>
        <taxon>Sar</taxon>
        <taxon>Stramenopiles</taxon>
        <taxon>Ochrophyta</taxon>
        <taxon>Dictyochophyceae</taxon>
        <taxon>Rhizochromulinales</taxon>
        <taxon>Rhizochromulina</taxon>
    </lineage>
</organism>
<keyword evidence="4 5" id="KW-0472">Membrane</keyword>
<reference evidence="7" key="1">
    <citation type="submission" date="2021-01" db="EMBL/GenBank/DDBJ databases">
        <authorList>
            <person name="Corre E."/>
            <person name="Pelletier E."/>
            <person name="Niang G."/>
            <person name="Scheremetjew M."/>
            <person name="Finn R."/>
            <person name="Kale V."/>
            <person name="Holt S."/>
            <person name="Cochrane G."/>
            <person name="Meng A."/>
            <person name="Brown T."/>
            <person name="Cohen L."/>
        </authorList>
    </citation>
    <scope>NUCLEOTIDE SEQUENCE</scope>
    <source>
        <strain evidence="7">CCMP1243</strain>
    </source>
</reference>
<accession>A0A7S2SW66</accession>
<feature type="transmembrane region" description="Helical" evidence="5">
    <location>
        <begin position="288"/>
        <end position="307"/>
    </location>
</feature>
<dbReference type="InterPro" id="IPR050186">
    <property type="entry name" value="TPT_transporter"/>
</dbReference>
<protein>
    <recommendedName>
        <fullName evidence="6">Sugar phosphate transporter domain-containing protein</fullName>
    </recommendedName>
</protein>
<keyword evidence="3 5" id="KW-1133">Transmembrane helix</keyword>
<feature type="transmembrane region" description="Helical" evidence="5">
    <location>
        <begin position="233"/>
        <end position="255"/>
    </location>
</feature>
<evidence type="ECO:0000256" key="2">
    <source>
        <dbReference type="ARBA" id="ARBA00022692"/>
    </source>
</evidence>
<feature type="transmembrane region" description="Helical" evidence="5">
    <location>
        <begin position="107"/>
        <end position="130"/>
    </location>
</feature>
<keyword evidence="2 5" id="KW-0812">Transmembrane</keyword>
<dbReference type="InterPro" id="IPR037185">
    <property type="entry name" value="EmrE-like"/>
</dbReference>
<dbReference type="Pfam" id="PF03151">
    <property type="entry name" value="TPT"/>
    <property type="match status" value="1"/>
</dbReference>
<feature type="transmembrane region" description="Helical" evidence="5">
    <location>
        <begin position="194"/>
        <end position="213"/>
    </location>
</feature>
<evidence type="ECO:0000259" key="6">
    <source>
        <dbReference type="Pfam" id="PF03151"/>
    </source>
</evidence>
<comment type="subcellular location">
    <subcellularLocation>
        <location evidence="1">Membrane</location>
        <topology evidence="1">Multi-pass membrane protein</topology>
    </subcellularLocation>
</comment>
<evidence type="ECO:0000256" key="4">
    <source>
        <dbReference type="ARBA" id="ARBA00023136"/>
    </source>
</evidence>
<sequence length="315" mass="33971">MASLTPKAGDAKSIGMASQLLSCLAYSLCSITMVLSNKALAAVFHVDIPVLLVVMQCSFAVLLVEASRIMGIVSYQPFQSSVALRWLPVNLCFVVMLMTSFRSFKFLNVPIITVFKNLTNILIVAGDWYWHGQRITLGIIAAFGVMVVGAVFAAKNDVLFSFEGYCWMLGNCLSTASYVLYMKTATKSVDISKFGMVFYNNLLSVPLLLPLAFGLGEVDTALANLDIITSLNFLFVNIVAGSMGFFLNLASLWCVSATSATTYALVGSVNKIPVALLGAFLFDAAISSQGAIYIGVSMCGGFIYSYVKLTESPRK</sequence>
<dbReference type="GO" id="GO:0016020">
    <property type="term" value="C:membrane"/>
    <property type="evidence" value="ECO:0007669"/>
    <property type="project" value="UniProtKB-SubCell"/>
</dbReference>
<name>A0A7S2SW66_9STRA</name>
<proteinExistence type="predicted"/>
<evidence type="ECO:0000256" key="1">
    <source>
        <dbReference type="ARBA" id="ARBA00004141"/>
    </source>
</evidence>
<evidence type="ECO:0000313" key="7">
    <source>
        <dbReference type="EMBL" id="CAD9711013.1"/>
    </source>
</evidence>
<evidence type="ECO:0000256" key="5">
    <source>
        <dbReference type="SAM" id="Phobius"/>
    </source>
</evidence>
<feature type="transmembrane region" description="Helical" evidence="5">
    <location>
        <begin position="51"/>
        <end position="70"/>
    </location>
</feature>
<evidence type="ECO:0000256" key="3">
    <source>
        <dbReference type="ARBA" id="ARBA00022989"/>
    </source>
</evidence>
<feature type="transmembrane region" description="Helical" evidence="5">
    <location>
        <begin position="82"/>
        <end position="101"/>
    </location>
</feature>
<dbReference type="InterPro" id="IPR004853">
    <property type="entry name" value="Sugar_P_trans_dom"/>
</dbReference>
<feature type="domain" description="Sugar phosphate transporter" evidence="6">
    <location>
        <begin position="22"/>
        <end position="305"/>
    </location>
</feature>
<feature type="transmembrane region" description="Helical" evidence="5">
    <location>
        <begin position="137"/>
        <end position="154"/>
    </location>
</feature>
<dbReference type="PANTHER" id="PTHR11132">
    <property type="entry name" value="SOLUTE CARRIER FAMILY 35"/>
    <property type="match status" value="1"/>
</dbReference>
<dbReference type="SUPFAM" id="SSF103481">
    <property type="entry name" value="Multidrug resistance efflux transporter EmrE"/>
    <property type="match status" value="1"/>
</dbReference>
<gene>
    <name evidence="7" type="ORF">RMAR1173_LOCUS22007</name>
</gene>
<dbReference type="EMBL" id="HBHJ01033209">
    <property type="protein sequence ID" value="CAD9711013.1"/>
    <property type="molecule type" value="Transcribed_RNA"/>
</dbReference>